<dbReference type="EMBL" id="CAUYUE010000008">
    <property type="protein sequence ID" value="CAK0783212.1"/>
    <property type="molecule type" value="Genomic_DNA"/>
</dbReference>
<dbReference type="GO" id="GO:0016226">
    <property type="term" value="P:iron-sulfur cluster assembly"/>
    <property type="evidence" value="ECO:0007669"/>
    <property type="project" value="InterPro"/>
</dbReference>
<accession>A0AAV1I854</accession>
<name>A0AAV1I854_9CHLO</name>
<proteinExistence type="inferred from homology"/>
<dbReference type="GO" id="GO:0005506">
    <property type="term" value="F:iron ion binding"/>
    <property type="evidence" value="ECO:0007669"/>
    <property type="project" value="InterPro"/>
</dbReference>
<dbReference type="GO" id="GO:0051536">
    <property type="term" value="F:iron-sulfur cluster binding"/>
    <property type="evidence" value="ECO:0007669"/>
    <property type="project" value="InterPro"/>
</dbReference>
<evidence type="ECO:0000313" key="4">
    <source>
        <dbReference type="EMBL" id="CAK0783212.1"/>
    </source>
</evidence>
<protein>
    <recommendedName>
        <fullName evidence="3">NIF system FeS cluster assembly NifU C-terminal domain-containing protein</fullName>
    </recommendedName>
</protein>
<dbReference type="Pfam" id="PF01106">
    <property type="entry name" value="NifU"/>
    <property type="match status" value="1"/>
</dbReference>
<feature type="domain" description="NIF system FeS cluster assembly NifU C-terminal" evidence="3">
    <location>
        <begin position="317"/>
        <end position="378"/>
    </location>
</feature>
<dbReference type="SUPFAM" id="SSF117916">
    <property type="entry name" value="Fe-S cluster assembly (FSCA) domain-like"/>
    <property type="match status" value="2"/>
</dbReference>
<dbReference type="AlphaFoldDB" id="A0AAV1I854"/>
<keyword evidence="5" id="KW-1185">Reference proteome</keyword>
<dbReference type="Gene3D" id="3.30.300.130">
    <property type="entry name" value="Fe-S cluster assembly (FSCA)"/>
    <property type="match status" value="2"/>
</dbReference>
<comment type="caution">
    <text evidence="4">The sequence shown here is derived from an EMBL/GenBank/DDBJ whole genome shotgun (WGS) entry which is preliminary data.</text>
</comment>
<comment type="subunit">
    <text evidence="2">Homodimer; disulfide-linked.</text>
</comment>
<dbReference type="FunFam" id="3.30.300.130:FF:000003">
    <property type="entry name" value="NifU-like protein 3, chloroplastic"/>
    <property type="match status" value="1"/>
</dbReference>
<evidence type="ECO:0000313" key="5">
    <source>
        <dbReference type="Proteomes" id="UP001314263"/>
    </source>
</evidence>
<sequence length="457" mass="48772">MSHTCFQSQVFVPTSGRISCRETQNRIYASRQGRLSPYSRLQKCQSGKAEAATLPSGAGSVMTDGTVPEGHKGLHGFLYGDGGAEVHDGADRQYQSREGEDDGTTLVPVAQYLEAREGEKPLGVYALYDTSRNLQYVGYGRNIILAVKGQLGRVGEERCAFIRALVVVNQALMSRQHLEEQAGNWLREAGTTPPGNGIDRSEWEGPPRAGLSEADAGALEERALKMRKAMGENLADDVAGESPDVRTRRLNLIKAVEGDDWSSVIDGQTAETIADGGNPVEDTNQYPVATPFARASVHRSIGEAQAGEAPDLTPETVNAALDEVRPYLIADGGNVEVASVDEGVVFLRLQGACGTCPSSAGTMKMGIERALQGAFGEKLKGVHQLDAVNLSAGVASVDAHLDMLRPAIASYGAKVEVLEVEQGVCKVRFEGPPPIGMGVQAAIKDKFPDIRNVELVQ</sequence>
<evidence type="ECO:0000259" key="3">
    <source>
        <dbReference type="Pfam" id="PF01106"/>
    </source>
</evidence>
<dbReference type="PANTHER" id="PTHR11178:SF15">
    <property type="entry name" value="NIFU-LIKE PROTEIN 1, CHLOROPLASTIC"/>
    <property type="match status" value="1"/>
</dbReference>
<dbReference type="InterPro" id="IPR034904">
    <property type="entry name" value="FSCA_dom_sf"/>
</dbReference>
<evidence type="ECO:0000256" key="1">
    <source>
        <dbReference type="ARBA" id="ARBA00006420"/>
    </source>
</evidence>
<dbReference type="GO" id="GO:0005739">
    <property type="term" value="C:mitochondrion"/>
    <property type="evidence" value="ECO:0007669"/>
    <property type="project" value="TreeGrafter"/>
</dbReference>
<evidence type="ECO:0000256" key="2">
    <source>
        <dbReference type="ARBA" id="ARBA00011748"/>
    </source>
</evidence>
<dbReference type="Proteomes" id="UP001314263">
    <property type="component" value="Unassembled WGS sequence"/>
</dbReference>
<gene>
    <name evidence="4" type="ORF">CVIRNUC_006411</name>
</gene>
<organism evidence="4 5">
    <name type="scientific">Coccomyxa viridis</name>
    <dbReference type="NCBI Taxonomy" id="1274662"/>
    <lineage>
        <taxon>Eukaryota</taxon>
        <taxon>Viridiplantae</taxon>
        <taxon>Chlorophyta</taxon>
        <taxon>core chlorophytes</taxon>
        <taxon>Trebouxiophyceae</taxon>
        <taxon>Trebouxiophyceae incertae sedis</taxon>
        <taxon>Coccomyxaceae</taxon>
        <taxon>Coccomyxa</taxon>
    </lineage>
</organism>
<dbReference type="GO" id="GO:0005198">
    <property type="term" value="F:structural molecule activity"/>
    <property type="evidence" value="ECO:0007669"/>
    <property type="project" value="UniProtKB-ARBA"/>
</dbReference>
<dbReference type="InterPro" id="IPR001075">
    <property type="entry name" value="NIF_FeS_clus_asmbl_NifU_C"/>
</dbReference>
<reference evidence="4 5" key="1">
    <citation type="submission" date="2023-10" db="EMBL/GenBank/DDBJ databases">
        <authorList>
            <person name="Maclean D."/>
            <person name="Macfadyen A."/>
        </authorList>
    </citation>
    <scope>NUCLEOTIDE SEQUENCE [LARGE SCALE GENOMIC DNA]</scope>
</reference>
<comment type="similarity">
    <text evidence="1">Belongs to the NifU family.</text>
</comment>
<dbReference type="GO" id="GO:0009536">
    <property type="term" value="C:plastid"/>
    <property type="evidence" value="ECO:0007669"/>
    <property type="project" value="UniProtKB-ARBA"/>
</dbReference>
<dbReference type="PANTHER" id="PTHR11178">
    <property type="entry name" value="IRON-SULFUR CLUSTER SCAFFOLD PROTEIN NFU-RELATED"/>
    <property type="match status" value="1"/>
</dbReference>